<keyword evidence="6 9" id="KW-0030">Aminoacyl-tRNA synthetase</keyword>
<sequence length="217" mass="23381">MEWSLIRKAEGASVHAMTTPLITKADGTKFGKTEGGAVWLAPDLMSPYAFYQFWINTEDADVVRFLKIFTFRSREEIAELERVTAEAPFKREAQRTLAHDVTSLVHGVETADAVVTASQALFGRAELSELDEPTLAGCAAELGSAQISVDTLVIDALVDAGIVASKSDARRAVQDGGAYVNNVKVESLDMTVSAHPALAGGWFVLRRGKKSVGLVRV</sequence>
<dbReference type="InterPro" id="IPR036986">
    <property type="entry name" value="S4_RNA-bd_sf"/>
</dbReference>
<dbReference type="CDD" id="cd00165">
    <property type="entry name" value="S4"/>
    <property type="match status" value="1"/>
</dbReference>
<evidence type="ECO:0000256" key="1">
    <source>
        <dbReference type="ARBA" id="ARBA00022598"/>
    </source>
</evidence>
<evidence type="ECO:0000256" key="9">
    <source>
        <dbReference type="RuleBase" id="RU363036"/>
    </source>
</evidence>
<keyword evidence="3 9" id="KW-0067">ATP-binding</keyword>
<dbReference type="PROSITE" id="PS50889">
    <property type="entry name" value="S4"/>
    <property type="match status" value="1"/>
</dbReference>
<dbReference type="Pfam" id="PF22421">
    <property type="entry name" value="SYY_C-terminal"/>
    <property type="match status" value="1"/>
</dbReference>
<evidence type="ECO:0000259" key="10">
    <source>
        <dbReference type="Pfam" id="PF22421"/>
    </source>
</evidence>
<accession>A0ABQ6IJ49</accession>
<feature type="domain" description="Tyrosine--tRNA ligase SYY-like C-terminal" evidence="10">
    <location>
        <begin position="146"/>
        <end position="212"/>
    </location>
</feature>
<dbReference type="NCBIfam" id="TIGR00234">
    <property type="entry name" value="tyrS"/>
    <property type="match status" value="1"/>
</dbReference>
<organism evidence="11 12">
    <name type="scientific">Demequina litorisediminis</name>
    <dbReference type="NCBI Taxonomy" id="1849022"/>
    <lineage>
        <taxon>Bacteria</taxon>
        <taxon>Bacillati</taxon>
        <taxon>Actinomycetota</taxon>
        <taxon>Actinomycetes</taxon>
        <taxon>Micrococcales</taxon>
        <taxon>Demequinaceae</taxon>
        <taxon>Demequina</taxon>
    </lineage>
</organism>
<evidence type="ECO:0000256" key="8">
    <source>
        <dbReference type="PROSITE-ProRule" id="PRU00182"/>
    </source>
</evidence>
<evidence type="ECO:0000256" key="4">
    <source>
        <dbReference type="ARBA" id="ARBA00022884"/>
    </source>
</evidence>
<keyword evidence="2 9" id="KW-0547">Nucleotide-binding</keyword>
<evidence type="ECO:0000313" key="12">
    <source>
        <dbReference type="Proteomes" id="UP001157125"/>
    </source>
</evidence>
<evidence type="ECO:0000256" key="2">
    <source>
        <dbReference type="ARBA" id="ARBA00022741"/>
    </source>
</evidence>
<evidence type="ECO:0000256" key="3">
    <source>
        <dbReference type="ARBA" id="ARBA00022840"/>
    </source>
</evidence>
<dbReference type="PANTHER" id="PTHR11766">
    <property type="entry name" value="TYROSYL-TRNA SYNTHETASE"/>
    <property type="match status" value="1"/>
</dbReference>
<keyword evidence="12" id="KW-1185">Reference proteome</keyword>
<dbReference type="EMBL" id="BSUN01000001">
    <property type="protein sequence ID" value="GMA37335.1"/>
    <property type="molecule type" value="Genomic_DNA"/>
</dbReference>
<keyword evidence="1 9" id="KW-0436">Ligase</keyword>
<keyword evidence="5 9" id="KW-0648">Protein biosynthesis</keyword>
<dbReference type="EC" id="6.1.1.1" evidence="7"/>
<dbReference type="InterPro" id="IPR024088">
    <property type="entry name" value="Tyr-tRNA-ligase_bac-type"/>
</dbReference>
<name>A0ABQ6IJ49_9MICO</name>
<dbReference type="Pfam" id="PF00579">
    <property type="entry name" value="tRNA-synt_1b"/>
    <property type="match status" value="1"/>
</dbReference>
<evidence type="ECO:0000313" key="11">
    <source>
        <dbReference type="EMBL" id="GMA37335.1"/>
    </source>
</evidence>
<dbReference type="SUPFAM" id="SSF55174">
    <property type="entry name" value="Alpha-L RNA-binding motif"/>
    <property type="match status" value="1"/>
</dbReference>
<reference evidence="12" key="1">
    <citation type="journal article" date="2019" name="Int. J. Syst. Evol. Microbiol.">
        <title>The Global Catalogue of Microorganisms (GCM) 10K type strain sequencing project: providing services to taxonomists for standard genome sequencing and annotation.</title>
        <authorList>
            <consortium name="The Broad Institute Genomics Platform"/>
            <consortium name="The Broad Institute Genome Sequencing Center for Infectious Disease"/>
            <person name="Wu L."/>
            <person name="Ma J."/>
        </authorList>
    </citation>
    <scope>NUCLEOTIDE SEQUENCE [LARGE SCALE GENOMIC DNA]</scope>
    <source>
        <strain evidence="12">NBRC 112299</strain>
    </source>
</reference>
<dbReference type="PANTHER" id="PTHR11766:SF0">
    <property type="entry name" value="TYROSINE--TRNA LIGASE, MITOCHONDRIAL"/>
    <property type="match status" value="1"/>
</dbReference>
<protein>
    <recommendedName>
        <fullName evidence="7">Tyrosine--tRNA ligase</fullName>
        <ecNumber evidence="7">6.1.1.1</ecNumber>
    </recommendedName>
</protein>
<gene>
    <name evidence="11" type="ORF">GCM10025876_35390</name>
</gene>
<dbReference type="Proteomes" id="UP001157125">
    <property type="component" value="Unassembled WGS sequence"/>
</dbReference>
<keyword evidence="4 8" id="KW-0694">RNA-binding</keyword>
<proteinExistence type="inferred from homology"/>
<dbReference type="Gene3D" id="1.10.240.10">
    <property type="entry name" value="Tyrosyl-Transfer RNA Synthetase"/>
    <property type="match status" value="1"/>
</dbReference>
<dbReference type="InterPro" id="IPR054608">
    <property type="entry name" value="SYY-like_C"/>
</dbReference>
<dbReference type="Gene3D" id="3.10.290.10">
    <property type="entry name" value="RNA-binding S4 domain"/>
    <property type="match status" value="1"/>
</dbReference>
<dbReference type="InterPro" id="IPR002305">
    <property type="entry name" value="aa-tRNA-synth_Ic"/>
</dbReference>
<evidence type="ECO:0000256" key="6">
    <source>
        <dbReference type="ARBA" id="ARBA00023146"/>
    </source>
</evidence>
<dbReference type="SUPFAM" id="SSF52374">
    <property type="entry name" value="Nucleotidylyl transferase"/>
    <property type="match status" value="1"/>
</dbReference>
<evidence type="ECO:0000256" key="7">
    <source>
        <dbReference type="NCBIfam" id="TIGR00234"/>
    </source>
</evidence>
<comment type="caution">
    <text evidence="11">The sequence shown here is derived from an EMBL/GenBank/DDBJ whole genome shotgun (WGS) entry which is preliminary data.</text>
</comment>
<evidence type="ECO:0000256" key="5">
    <source>
        <dbReference type="ARBA" id="ARBA00022917"/>
    </source>
</evidence>
<dbReference type="InterPro" id="IPR002307">
    <property type="entry name" value="Tyr-tRNA-ligase"/>
</dbReference>
<comment type="similarity">
    <text evidence="9">Belongs to the class-I aminoacyl-tRNA synthetase family.</text>
</comment>